<feature type="transmembrane region" description="Helical" evidence="2">
    <location>
        <begin position="68"/>
        <end position="88"/>
    </location>
</feature>
<dbReference type="NCBIfam" id="NF033748">
    <property type="entry name" value="class_F_sortase"/>
    <property type="match status" value="1"/>
</dbReference>
<organism evidence="3 4">
    <name type="scientific">Amycolatopsis samaneae</name>
    <dbReference type="NCBI Taxonomy" id="664691"/>
    <lineage>
        <taxon>Bacteria</taxon>
        <taxon>Bacillati</taxon>
        <taxon>Actinomycetota</taxon>
        <taxon>Actinomycetes</taxon>
        <taxon>Pseudonocardiales</taxon>
        <taxon>Pseudonocardiaceae</taxon>
        <taxon>Amycolatopsis</taxon>
    </lineage>
</organism>
<dbReference type="Proteomes" id="UP001597419">
    <property type="component" value="Unassembled WGS sequence"/>
</dbReference>
<keyword evidence="4" id="KW-1185">Reference proteome</keyword>
<dbReference type="Pfam" id="PF04203">
    <property type="entry name" value="Sortase"/>
    <property type="match status" value="1"/>
</dbReference>
<dbReference type="CDD" id="cd05829">
    <property type="entry name" value="Sortase_F"/>
    <property type="match status" value="1"/>
</dbReference>
<keyword evidence="2" id="KW-1133">Transmembrane helix</keyword>
<gene>
    <name evidence="3" type="ORF">ACFSYJ_16645</name>
</gene>
<evidence type="ECO:0000313" key="3">
    <source>
        <dbReference type="EMBL" id="MFD2460241.1"/>
    </source>
</evidence>
<feature type="transmembrane region" description="Helical" evidence="2">
    <location>
        <begin position="12"/>
        <end position="31"/>
    </location>
</feature>
<keyword evidence="1" id="KW-0378">Hydrolase</keyword>
<evidence type="ECO:0000256" key="2">
    <source>
        <dbReference type="SAM" id="Phobius"/>
    </source>
</evidence>
<evidence type="ECO:0000256" key="1">
    <source>
        <dbReference type="ARBA" id="ARBA00022801"/>
    </source>
</evidence>
<keyword evidence="2" id="KW-0472">Membrane</keyword>
<dbReference type="RefSeq" id="WP_345398173.1">
    <property type="nucleotide sequence ID" value="NZ_BAABHG010000009.1"/>
</dbReference>
<dbReference type="EMBL" id="JBHUKU010000008">
    <property type="protein sequence ID" value="MFD2460241.1"/>
    <property type="molecule type" value="Genomic_DNA"/>
</dbReference>
<protein>
    <submittedName>
        <fullName evidence="3">Class F sortase</fullName>
    </submittedName>
</protein>
<evidence type="ECO:0000313" key="4">
    <source>
        <dbReference type="Proteomes" id="UP001597419"/>
    </source>
</evidence>
<proteinExistence type="predicted"/>
<dbReference type="InterPro" id="IPR042001">
    <property type="entry name" value="Sortase_F"/>
</dbReference>
<sequence length="361" mass="37991">MTPAPSGRVQTRLALLALSGLSWTLLAVTFLPGNTGFAVASVSVLIVGAVGWETLQQAGRRLRWDKDWATRSALLTTILEAALAYLVLRALDAAGDSAVRYVLCFGSTWLLIWLVVRGLTRVSAARRRHLGAALPSFAPRHAFGAIGAAVVIAVAVGLAPVPATDPTPSPAMEAAAPGMTHAAPTTRPAPPLAPPPRPVVAVNNPTVRVTPIAVRIPKLGAGSSLIKLGLDANHRMQTPSVTTPMQAGWYEPGPAPGQTGPAVIVGHVDGVSEPGIFYRLHELAPGDRVAVERADGSVLTFVVRRTIHAPKDHFPTGEVYGRTAGPELRLITCGGSFDRTARSYRDNVIVFAQLEGGMRQP</sequence>
<feature type="transmembrane region" description="Helical" evidence="2">
    <location>
        <begin position="37"/>
        <end position="56"/>
    </location>
</feature>
<name>A0ABW5GG60_9PSEU</name>
<feature type="transmembrane region" description="Helical" evidence="2">
    <location>
        <begin position="141"/>
        <end position="161"/>
    </location>
</feature>
<accession>A0ABW5GG60</accession>
<dbReference type="Gene3D" id="2.40.260.10">
    <property type="entry name" value="Sortase"/>
    <property type="match status" value="1"/>
</dbReference>
<dbReference type="SUPFAM" id="SSF63817">
    <property type="entry name" value="Sortase"/>
    <property type="match status" value="1"/>
</dbReference>
<reference evidence="4" key="1">
    <citation type="journal article" date="2019" name="Int. J. Syst. Evol. Microbiol.">
        <title>The Global Catalogue of Microorganisms (GCM) 10K type strain sequencing project: providing services to taxonomists for standard genome sequencing and annotation.</title>
        <authorList>
            <consortium name="The Broad Institute Genomics Platform"/>
            <consortium name="The Broad Institute Genome Sequencing Center for Infectious Disease"/>
            <person name="Wu L."/>
            <person name="Ma J."/>
        </authorList>
    </citation>
    <scope>NUCLEOTIDE SEQUENCE [LARGE SCALE GENOMIC DNA]</scope>
    <source>
        <strain evidence="4">CGMCC 4.7643</strain>
    </source>
</reference>
<comment type="caution">
    <text evidence="3">The sequence shown here is derived from an EMBL/GenBank/DDBJ whole genome shotgun (WGS) entry which is preliminary data.</text>
</comment>
<keyword evidence="2" id="KW-0812">Transmembrane</keyword>
<dbReference type="InterPro" id="IPR005754">
    <property type="entry name" value="Sortase"/>
</dbReference>
<dbReference type="InterPro" id="IPR023365">
    <property type="entry name" value="Sortase_dom-sf"/>
</dbReference>
<feature type="transmembrane region" description="Helical" evidence="2">
    <location>
        <begin position="100"/>
        <end position="120"/>
    </location>
</feature>